<feature type="domain" description="Mediator of RNA polymerase II transcription subunit 15 N-terminal" evidence="3">
    <location>
        <begin position="18"/>
        <end position="89"/>
    </location>
</feature>
<dbReference type="GO" id="GO:0006355">
    <property type="term" value="P:regulation of DNA-templated transcription"/>
    <property type="evidence" value="ECO:0007669"/>
    <property type="project" value="InterPro"/>
</dbReference>
<dbReference type="InterPro" id="IPR019087">
    <property type="entry name" value="Med15_N"/>
</dbReference>
<dbReference type="GO" id="GO:0005634">
    <property type="term" value="C:nucleus"/>
    <property type="evidence" value="ECO:0007669"/>
    <property type="project" value="UniProtKB-SubCell"/>
</dbReference>
<keyword evidence="1 2" id="KW-0539">Nucleus</keyword>
<evidence type="ECO:0000256" key="1">
    <source>
        <dbReference type="ARBA" id="ARBA00023242"/>
    </source>
</evidence>
<keyword evidence="2" id="KW-0804">Transcription</keyword>
<dbReference type="GO" id="GO:0003712">
    <property type="term" value="F:transcription coregulator activity"/>
    <property type="evidence" value="ECO:0007669"/>
    <property type="project" value="InterPro"/>
</dbReference>
<dbReference type="EMBL" id="HACG01002390">
    <property type="protein sequence ID" value="CEK49255.1"/>
    <property type="molecule type" value="Transcribed_RNA"/>
</dbReference>
<organism evidence="4">
    <name type="scientific">Arion vulgaris</name>
    <dbReference type="NCBI Taxonomy" id="1028688"/>
    <lineage>
        <taxon>Eukaryota</taxon>
        <taxon>Metazoa</taxon>
        <taxon>Spiralia</taxon>
        <taxon>Lophotrochozoa</taxon>
        <taxon>Mollusca</taxon>
        <taxon>Gastropoda</taxon>
        <taxon>Heterobranchia</taxon>
        <taxon>Euthyneura</taxon>
        <taxon>Panpulmonata</taxon>
        <taxon>Eupulmonata</taxon>
        <taxon>Stylommatophora</taxon>
        <taxon>Helicina</taxon>
        <taxon>Arionoidea</taxon>
        <taxon>Arionidae</taxon>
        <taxon>Arion</taxon>
    </lineage>
</organism>
<evidence type="ECO:0000256" key="2">
    <source>
        <dbReference type="RuleBase" id="RU364148"/>
    </source>
</evidence>
<keyword evidence="2" id="KW-0805">Transcription regulation</keyword>
<reference evidence="4" key="1">
    <citation type="submission" date="2014-12" db="EMBL/GenBank/DDBJ databases">
        <title>Insight into the proteome of Arion vulgaris.</title>
        <authorList>
            <person name="Aradska J."/>
            <person name="Bulat T."/>
            <person name="Smidak R."/>
            <person name="Sarate P."/>
            <person name="Gangsoo J."/>
            <person name="Sialana F."/>
            <person name="Bilban M."/>
            <person name="Lubec G."/>
        </authorList>
    </citation>
    <scope>NUCLEOTIDE SEQUENCE</scope>
    <source>
        <tissue evidence="4">Skin</tissue>
    </source>
</reference>
<dbReference type="InterPro" id="IPR036529">
    <property type="entry name" value="KIX_dom_sf"/>
</dbReference>
<comment type="similarity">
    <text evidence="2">Belongs to the Mediator complex subunit 15 family.</text>
</comment>
<protein>
    <recommendedName>
        <fullName evidence="2">Mediator of RNA polymerase II transcription subunit 15</fullName>
    </recommendedName>
    <alternativeName>
        <fullName evidence="2">Mediator complex subunit 15</fullName>
    </alternativeName>
</protein>
<comment type="subcellular location">
    <subcellularLocation>
        <location evidence="2">Nucleus</location>
    </subcellularLocation>
</comment>
<comment type="subunit">
    <text evidence="2">Component of the Mediator complex.</text>
</comment>
<sequence>MERGEMVAGVAEQFMSCWTSPVFRNRCAIQIELVRSEANPQVDSDDVMEKFFAQKTSQELEEFIFCQSKTKEDYISLVSEMVMMLRQHRGRAVINTQLYDEEQVVTSDDKMQDQQLRD</sequence>
<dbReference type="Pfam" id="PF09606">
    <property type="entry name" value="Med15_N"/>
    <property type="match status" value="1"/>
</dbReference>
<proteinExistence type="inferred from homology"/>
<accession>A0A0B6Y134</accession>
<gene>
    <name evidence="4" type="primary">ORF7031</name>
    <name evidence="2" type="synonym">MED15</name>
</gene>
<comment type="function">
    <text evidence="2">Component of the Mediator complex, a coactivator involved in the regulated transcription of nearly all RNA polymerase II-dependent genes. Mediator functions as a bridge to convey information from gene-specific regulatory proteins to the basal RNA polymerase II transcription machinery. Mediator is recruited to promoters by direct interactions with regulatory proteins and serves as a scaffold for the assembly of a functional preinitiation complex with RNA polymerase II and the general transcription factors.</text>
</comment>
<evidence type="ECO:0000313" key="4">
    <source>
        <dbReference type="EMBL" id="CEK49255.1"/>
    </source>
</evidence>
<name>A0A0B6Y134_9EUPU</name>
<keyword evidence="2" id="KW-0010">Activator</keyword>
<evidence type="ECO:0000259" key="3">
    <source>
        <dbReference type="Pfam" id="PF09606"/>
    </source>
</evidence>
<dbReference type="Gene3D" id="1.10.246.20">
    <property type="entry name" value="Coactivator CBP, KIX domain"/>
    <property type="match status" value="1"/>
</dbReference>
<dbReference type="AlphaFoldDB" id="A0A0B6Y134"/>